<dbReference type="FunFam" id="3.40.50.790:FF:000001">
    <property type="entry name" value="50S ribosomal protein L1"/>
    <property type="match status" value="1"/>
</dbReference>
<protein>
    <recommendedName>
        <fullName evidence="7">Ribosomal protein</fullName>
    </recommendedName>
</protein>
<dbReference type="Pfam" id="PF03946">
    <property type="entry name" value="Ribosomal_L11_N"/>
    <property type="match status" value="1"/>
</dbReference>
<evidence type="ECO:0000256" key="4">
    <source>
        <dbReference type="ARBA" id="ARBA00022884"/>
    </source>
</evidence>
<feature type="domain" description="Large ribosomal subunit protein uL11 N-terminal" evidence="10">
    <location>
        <begin position="1"/>
        <end position="32"/>
    </location>
</feature>
<dbReference type="InterPro" id="IPR028364">
    <property type="entry name" value="Ribosomal_uL1/biogenesis"/>
</dbReference>
<dbReference type="STRING" id="50429.A0A2B4R403"/>
<dbReference type="InterPro" id="IPR023673">
    <property type="entry name" value="Ribosomal_uL1_CS"/>
</dbReference>
<dbReference type="HAMAP" id="MF_01318_B">
    <property type="entry name" value="Ribosomal_uL1_B"/>
    <property type="match status" value="1"/>
</dbReference>
<keyword evidence="6 7" id="KW-0687">Ribonucleoprotein</keyword>
<dbReference type="Gene3D" id="3.30.1550.10">
    <property type="entry name" value="Ribosomal protein L11/L12, N-terminal domain"/>
    <property type="match status" value="1"/>
</dbReference>
<keyword evidence="12" id="KW-1185">Reference proteome</keyword>
<dbReference type="Proteomes" id="UP000225706">
    <property type="component" value="Unassembled WGS sequence"/>
</dbReference>
<dbReference type="Gene3D" id="3.30.190.20">
    <property type="match status" value="1"/>
</dbReference>
<keyword evidence="5 7" id="KW-0689">Ribosomal protein</keyword>
<proteinExistence type="inferred from homology"/>
<name>A0A2B4R403_STYPI</name>
<dbReference type="OrthoDB" id="1091498at2759"/>
<comment type="caution">
    <text evidence="11">The sequence shown here is derived from an EMBL/GenBank/DDBJ whole genome shotgun (WGS) entry which is preliminary data.</text>
</comment>
<evidence type="ECO:0000256" key="6">
    <source>
        <dbReference type="ARBA" id="ARBA00023274"/>
    </source>
</evidence>
<dbReference type="GO" id="GO:0003735">
    <property type="term" value="F:structural constituent of ribosome"/>
    <property type="evidence" value="ECO:0007669"/>
    <property type="project" value="InterPro"/>
</dbReference>
<sequence>MEFCKAFNAATQDMESGMPVPVVITAYADRSFSFETKTPPASYFLRKAAKLKKGASNKGHEVVGEVTMDQLREIAQQKMADLNAHDLEAGAPKFDEGVDIAMNLNLDVRKADQQVRGMVSLPNGTGKKVCVAVFAKDDKAEAAKKAGADIVGAEDLGDKVQAGHIDFDRCIATPDMMPLVGRLGKVLGPKGLMPNPKLGTVTANVETAVKAAKGGQVEYRTEKTGIVHAGLGKASFTEKALVENIKAFASTVIIAKPSGAKGTYVKGVSISSSMGPAMKVALADLS</sequence>
<dbReference type="Gene3D" id="1.10.10.250">
    <property type="entry name" value="Ribosomal protein L11, C-terminal domain"/>
    <property type="match status" value="1"/>
</dbReference>
<dbReference type="PANTHER" id="PTHR36427">
    <property type="entry name" value="54S RIBOSOMAL PROTEIN L1, MITOCHONDRIAL"/>
    <property type="match status" value="1"/>
</dbReference>
<evidence type="ECO:0000256" key="3">
    <source>
        <dbReference type="ARBA" id="ARBA00022730"/>
    </source>
</evidence>
<evidence type="ECO:0000313" key="11">
    <source>
        <dbReference type="EMBL" id="PFX11035.1"/>
    </source>
</evidence>
<keyword evidence="4" id="KW-0694">RNA-binding</keyword>
<dbReference type="CDD" id="cd00349">
    <property type="entry name" value="Ribosomal_L11"/>
    <property type="match status" value="1"/>
</dbReference>
<dbReference type="AlphaFoldDB" id="A0A2B4R403"/>
<evidence type="ECO:0000256" key="7">
    <source>
        <dbReference type="RuleBase" id="RU000659"/>
    </source>
</evidence>
<evidence type="ECO:0000256" key="8">
    <source>
        <dbReference type="RuleBase" id="RU003978"/>
    </source>
</evidence>
<dbReference type="SUPFAM" id="SSF46906">
    <property type="entry name" value="Ribosomal protein L11, C-terminal domain"/>
    <property type="match status" value="1"/>
</dbReference>
<organism evidence="11 12">
    <name type="scientific">Stylophora pistillata</name>
    <name type="common">Smooth cauliflower coral</name>
    <dbReference type="NCBI Taxonomy" id="50429"/>
    <lineage>
        <taxon>Eukaryota</taxon>
        <taxon>Metazoa</taxon>
        <taxon>Cnidaria</taxon>
        <taxon>Anthozoa</taxon>
        <taxon>Hexacorallia</taxon>
        <taxon>Scleractinia</taxon>
        <taxon>Astrocoeniina</taxon>
        <taxon>Pocilloporidae</taxon>
        <taxon>Stylophora</taxon>
    </lineage>
</organism>
<keyword evidence="3" id="KW-0699">rRNA-binding</keyword>
<accession>A0A2B4R403</accession>
<dbReference type="InterPro" id="IPR036769">
    <property type="entry name" value="Ribosomal_uL11_C_sf"/>
</dbReference>
<dbReference type="GO" id="GO:0022625">
    <property type="term" value="C:cytosolic large ribosomal subunit"/>
    <property type="evidence" value="ECO:0007669"/>
    <property type="project" value="TreeGrafter"/>
</dbReference>
<dbReference type="InterPro" id="IPR020783">
    <property type="entry name" value="Ribosomal_uL11_C"/>
</dbReference>
<dbReference type="InterPro" id="IPR020784">
    <property type="entry name" value="Ribosomal_uL11_N"/>
</dbReference>
<feature type="domain" description="Large ribosomal subunit protein uL11 C-terminal" evidence="9">
    <location>
        <begin position="37"/>
        <end position="89"/>
    </location>
</feature>
<evidence type="ECO:0000313" key="12">
    <source>
        <dbReference type="Proteomes" id="UP000225706"/>
    </source>
</evidence>
<comment type="similarity">
    <text evidence="2 8">Belongs to the universal ribosomal protein uL11 family.</text>
</comment>
<dbReference type="InterPro" id="IPR016095">
    <property type="entry name" value="Ribosomal_uL1_3-a/b-sand"/>
</dbReference>
<dbReference type="InterPro" id="IPR000911">
    <property type="entry name" value="Ribosomal_uL11"/>
</dbReference>
<evidence type="ECO:0000256" key="5">
    <source>
        <dbReference type="ARBA" id="ARBA00022980"/>
    </source>
</evidence>
<dbReference type="Pfam" id="PF00298">
    <property type="entry name" value="Ribosomal_L11"/>
    <property type="match status" value="1"/>
</dbReference>
<dbReference type="SUPFAM" id="SSF54747">
    <property type="entry name" value="Ribosomal L11/L12e N-terminal domain"/>
    <property type="match status" value="1"/>
</dbReference>
<gene>
    <name evidence="11" type="primary">rplA</name>
    <name evidence="11" type="ORF">AWC38_SpisGene25550</name>
</gene>
<dbReference type="PANTHER" id="PTHR36427:SF3">
    <property type="entry name" value="LARGE RIBOSOMAL SUBUNIT PROTEIN UL1M"/>
    <property type="match status" value="1"/>
</dbReference>
<dbReference type="NCBIfam" id="TIGR01169">
    <property type="entry name" value="rplA_bact"/>
    <property type="match status" value="1"/>
</dbReference>
<evidence type="ECO:0000259" key="9">
    <source>
        <dbReference type="Pfam" id="PF00298"/>
    </source>
</evidence>
<reference evidence="12" key="1">
    <citation type="journal article" date="2017" name="bioRxiv">
        <title>Comparative analysis of the genomes of Stylophora pistillata and Acropora digitifera provides evidence for extensive differences between species of corals.</title>
        <authorList>
            <person name="Voolstra C.R."/>
            <person name="Li Y."/>
            <person name="Liew Y.J."/>
            <person name="Baumgarten S."/>
            <person name="Zoccola D."/>
            <person name="Flot J.-F."/>
            <person name="Tambutte S."/>
            <person name="Allemand D."/>
            <person name="Aranda M."/>
        </authorList>
    </citation>
    <scope>NUCLEOTIDE SEQUENCE [LARGE SCALE GENOMIC DNA]</scope>
</reference>
<evidence type="ECO:0000256" key="1">
    <source>
        <dbReference type="ARBA" id="ARBA00010531"/>
    </source>
</evidence>
<dbReference type="CDD" id="cd00403">
    <property type="entry name" value="Ribosomal_L1"/>
    <property type="match status" value="1"/>
</dbReference>
<dbReference type="PROSITE" id="PS01199">
    <property type="entry name" value="RIBOSOMAL_L1"/>
    <property type="match status" value="1"/>
</dbReference>
<dbReference type="InterPro" id="IPR023674">
    <property type="entry name" value="Ribosomal_uL1-like"/>
</dbReference>
<dbReference type="GO" id="GO:0019843">
    <property type="term" value="F:rRNA binding"/>
    <property type="evidence" value="ECO:0007669"/>
    <property type="project" value="UniProtKB-KW"/>
</dbReference>
<evidence type="ECO:0000256" key="2">
    <source>
        <dbReference type="ARBA" id="ARBA00010537"/>
    </source>
</evidence>
<comment type="similarity">
    <text evidence="1 7">Belongs to the universal ribosomal protein uL1 family.</text>
</comment>
<evidence type="ECO:0000259" key="10">
    <source>
        <dbReference type="Pfam" id="PF03946"/>
    </source>
</evidence>
<dbReference type="EMBL" id="LSMT01004276">
    <property type="protein sequence ID" value="PFX11035.1"/>
    <property type="molecule type" value="Genomic_DNA"/>
</dbReference>
<dbReference type="SMART" id="SM00649">
    <property type="entry name" value="RL11"/>
    <property type="match status" value="1"/>
</dbReference>
<dbReference type="GO" id="GO:0006412">
    <property type="term" value="P:translation"/>
    <property type="evidence" value="ECO:0007669"/>
    <property type="project" value="InterPro"/>
</dbReference>
<dbReference type="Gene3D" id="3.40.50.790">
    <property type="match status" value="1"/>
</dbReference>
<dbReference type="SUPFAM" id="SSF56808">
    <property type="entry name" value="Ribosomal protein L1"/>
    <property type="match status" value="1"/>
</dbReference>
<dbReference type="InterPro" id="IPR005878">
    <property type="entry name" value="Ribosom_uL1_bac-type"/>
</dbReference>
<dbReference type="InterPro" id="IPR036796">
    <property type="entry name" value="Ribosomal_uL11_N_sf"/>
</dbReference>
<dbReference type="Pfam" id="PF00687">
    <property type="entry name" value="Ribosomal_L1"/>
    <property type="match status" value="1"/>
</dbReference>